<evidence type="ECO:0000256" key="3">
    <source>
        <dbReference type="SAM" id="SignalP"/>
    </source>
</evidence>
<organism evidence="4 5">
    <name type="scientific">Pseudonocardia yunnanensis</name>
    <dbReference type="NCBI Taxonomy" id="58107"/>
    <lineage>
        <taxon>Bacteria</taxon>
        <taxon>Bacillati</taxon>
        <taxon>Actinomycetota</taxon>
        <taxon>Actinomycetes</taxon>
        <taxon>Pseudonocardiales</taxon>
        <taxon>Pseudonocardiaceae</taxon>
        <taxon>Pseudonocardia</taxon>
    </lineage>
</organism>
<comment type="similarity">
    <text evidence="1">Belongs to the bacterial solute-binding protein 1 family.</text>
</comment>
<dbReference type="Pfam" id="PF01547">
    <property type="entry name" value="SBP_bac_1"/>
    <property type="match status" value="1"/>
</dbReference>
<dbReference type="PANTHER" id="PTHR43649:SF29">
    <property type="entry name" value="OSMOPROTECTIVE COMPOUNDS-BINDING PROTEIN GGTB"/>
    <property type="match status" value="1"/>
</dbReference>
<dbReference type="SUPFAM" id="SSF53850">
    <property type="entry name" value="Periplasmic binding protein-like II"/>
    <property type="match status" value="1"/>
</dbReference>
<keyword evidence="2" id="KW-0813">Transport</keyword>
<dbReference type="InterPro" id="IPR050490">
    <property type="entry name" value="Bact_solute-bd_prot1"/>
</dbReference>
<evidence type="ECO:0000256" key="1">
    <source>
        <dbReference type="ARBA" id="ARBA00008520"/>
    </source>
</evidence>
<dbReference type="PANTHER" id="PTHR43649">
    <property type="entry name" value="ARABINOSE-BINDING PROTEIN-RELATED"/>
    <property type="match status" value="1"/>
</dbReference>
<feature type="signal peptide" evidence="3">
    <location>
        <begin position="1"/>
        <end position="33"/>
    </location>
</feature>
<dbReference type="EMBL" id="JBHUCO010000014">
    <property type="protein sequence ID" value="MFD1518739.1"/>
    <property type="molecule type" value="Genomic_DNA"/>
</dbReference>
<dbReference type="Proteomes" id="UP001597114">
    <property type="component" value="Unassembled WGS sequence"/>
</dbReference>
<protein>
    <submittedName>
        <fullName evidence="4">ABC transporter substrate-binding protein</fullName>
    </submittedName>
</protein>
<dbReference type="InterPro" id="IPR006059">
    <property type="entry name" value="SBP"/>
</dbReference>
<sequence length="459" mass="48479">MPAVPSRGRAASLASGVLALGLVLAGCSGSNVAGGGPTGPAPECGAYAQYGDLNGKTITVYTSIVEPEDQPHIDSYKPFEQCTGAKVVYEGSKEFEAQLPVRVQAGSPPDIAYVPQPGLLATLVRQTGAVKPAPAGVAANVDQYFPETFKSAGSVDGTLYAAPLGANVKSFVWYSPKAFQAKGYTVPKTWDEMIALSDRIVAEGGKPWCAGIGSGEATGWPLTDWLEDVMLRENGPEVYDQWVSHAIPFNAPQVNAALDRVGSVLKNPAYVNGGLGDVSSIATTTFQDGGLPILDETCYMHRQANFYAANWPEGTDITENGDVYAFELPPINPASPQTILVGAEFVAAFSDRPEVQAFQAYLSSPEWANEKAKAGSALGQSGWVSANTGFDPANLSSPIDRLSAEILQDEGNTFRFDGSDLMPAAVGAATFWRGMTDWITGKSTADSLTFIEQSWPASQ</sequence>
<dbReference type="Gene3D" id="3.40.190.10">
    <property type="entry name" value="Periplasmic binding protein-like II"/>
    <property type="match status" value="2"/>
</dbReference>
<evidence type="ECO:0000313" key="5">
    <source>
        <dbReference type="Proteomes" id="UP001597114"/>
    </source>
</evidence>
<reference evidence="5" key="1">
    <citation type="journal article" date="2019" name="Int. J. Syst. Evol. Microbiol.">
        <title>The Global Catalogue of Microorganisms (GCM) 10K type strain sequencing project: providing services to taxonomists for standard genome sequencing and annotation.</title>
        <authorList>
            <consortium name="The Broad Institute Genomics Platform"/>
            <consortium name="The Broad Institute Genome Sequencing Center for Infectious Disease"/>
            <person name="Wu L."/>
            <person name="Ma J."/>
        </authorList>
    </citation>
    <scope>NUCLEOTIDE SEQUENCE [LARGE SCALE GENOMIC DNA]</scope>
    <source>
        <strain evidence="5">CCM 7043</strain>
    </source>
</reference>
<feature type="chain" id="PRO_5046519087" evidence="3">
    <location>
        <begin position="34"/>
        <end position="459"/>
    </location>
</feature>
<dbReference type="PROSITE" id="PS51257">
    <property type="entry name" value="PROKAR_LIPOPROTEIN"/>
    <property type="match status" value="1"/>
</dbReference>
<keyword evidence="5" id="KW-1185">Reference proteome</keyword>
<evidence type="ECO:0000256" key="2">
    <source>
        <dbReference type="ARBA" id="ARBA00022448"/>
    </source>
</evidence>
<accession>A0ABW4EXE9</accession>
<name>A0ABW4EXE9_9PSEU</name>
<evidence type="ECO:0000313" key="4">
    <source>
        <dbReference type="EMBL" id="MFD1518739.1"/>
    </source>
</evidence>
<gene>
    <name evidence="4" type="ORF">ACFSJD_14670</name>
</gene>
<keyword evidence="3" id="KW-0732">Signal</keyword>
<comment type="caution">
    <text evidence="4">The sequence shown here is derived from an EMBL/GenBank/DDBJ whole genome shotgun (WGS) entry which is preliminary data.</text>
</comment>
<proteinExistence type="inferred from homology"/>
<dbReference type="RefSeq" id="WP_344726270.1">
    <property type="nucleotide sequence ID" value="NZ_BAAAUS010000037.1"/>
</dbReference>